<organism evidence="3 4">
    <name type="scientific">Mesorhizobium temperatum</name>
    <dbReference type="NCBI Taxonomy" id="241416"/>
    <lineage>
        <taxon>Bacteria</taxon>
        <taxon>Pseudomonadati</taxon>
        <taxon>Pseudomonadota</taxon>
        <taxon>Alphaproteobacteria</taxon>
        <taxon>Hyphomicrobiales</taxon>
        <taxon>Phyllobacteriaceae</taxon>
        <taxon>Mesorhizobium</taxon>
    </lineage>
</organism>
<dbReference type="InterPro" id="IPR016181">
    <property type="entry name" value="Acyl_CoA_acyltransferase"/>
</dbReference>
<dbReference type="Proteomes" id="UP000216442">
    <property type="component" value="Unassembled WGS sequence"/>
</dbReference>
<sequence length="156" mass="17461">MSVKAPAKPKARRFPKRPTPKPKVARPRPSHRAVNPDHVLLTRTKGTPERGGGPGGEAWKIEVDAKRAGIVFINLIEELPVGRHASIQIYLNKPSQGRHIGRIAYRKACEASSYDVIYAHMRKSNLASRRAAEEAGFEVDMRAGTSQLLMRWHRKP</sequence>
<dbReference type="GO" id="GO:0016747">
    <property type="term" value="F:acyltransferase activity, transferring groups other than amino-acyl groups"/>
    <property type="evidence" value="ECO:0007669"/>
    <property type="project" value="InterPro"/>
</dbReference>
<dbReference type="RefSeq" id="WP_095493327.1">
    <property type="nucleotide sequence ID" value="NZ_NPKJ01000045.1"/>
</dbReference>
<name>A0A271LLC4_9HYPH</name>
<dbReference type="InterPro" id="IPR000182">
    <property type="entry name" value="GNAT_dom"/>
</dbReference>
<evidence type="ECO:0000313" key="4">
    <source>
        <dbReference type="Proteomes" id="UP000216442"/>
    </source>
</evidence>
<dbReference type="SUPFAM" id="SSF55729">
    <property type="entry name" value="Acyl-CoA N-acyltransferases (Nat)"/>
    <property type="match status" value="1"/>
</dbReference>
<comment type="caution">
    <text evidence="3">The sequence shown here is derived from an EMBL/GenBank/DDBJ whole genome shotgun (WGS) entry which is preliminary data.</text>
</comment>
<reference evidence="3 4" key="1">
    <citation type="submission" date="2017-08" db="EMBL/GenBank/DDBJ databases">
        <title>Mesorhizobium wenxinae sp. nov., a novel rhizobial species isolated from root nodules of chickpea (Cicer arietinum L.).</title>
        <authorList>
            <person name="Zhang J."/>
        </authorList>
    </citation>
    <scope>NUCLEOTIDE SEQUENCE [LARGE SCALE GENOMIC DNA]</scope>
    <source>
        <strain evidence="3 4">SDW018</strain>
    </source>
</reference>
<feature type="region of interest" description="Disordered" evidence="1">
    <location>
        <begin position="1"/>
        <end position="35"/>
    </location>
</feature>
<dbReference type="Pfam" id="PF13302">
    <property type="entry name" value="Acetyltransf_3"/>
    <property type="match status" value="1"/>
</dbReference>
<feature type="compositionally biased region" description="Basic residues" evidence="1">
    <location>
        <begin position="7"/>
        <end position="31"/>
    </location>
</feature>
<evidence type="ECO:0000256" key="1">
    <source>
        <dbReference type="SAM" id="MobiDB-lite"/>
    </source>
</evidence>
<dbReference type="EMBL" id="NPKJ01000045">
    <property type="protein sequence ID" value="PAQ08903.1"/>
    <property type="molecule type" value="Genomic_DNA"/>
</dbReference>
<evidence type="ECO:0000259" key="2">
    <source>
        <dbReference type="Pfam" id="PF13302"/>
    </source>
</evidence>
<proteinExistence type="predicted"/>
<dbReference type="Gene3D" id="3.40.630.30">
    <property type="match status" value="1"/>
</dbReference>
<protein>
    <recommendedName>
        <fullName evidence="2">N-acetyltransferase domain-containing protein</fullName>
    </recommendedName>
</protein>
<dbReference type="AlphaFoldDB" id="A0A271LLC4"/>
<keyword evidence="4" id="KW-1185">Reference proteome</keyword>
<gene>
    <name evidence="3" type="ORF">CIT26_14960</name>
</gene>
<evidence type="ECO:0000313" key="3">
    <source>
        <dbReference type="EMBL" id="PAQ08903.1"/>
    </source>
</evidence>
<accession>A0A271LLC4</accession>
<dbReference type="OrthoDB" id="9181051at2"/>
<feature type="domain" description="N-acetyltransferase" evidence="2">
    <location>
        <begin position="56"/>
        <end position="138"/>
    </location>
</feature>